<evidence type="ECO:0000259" key="5">
    <source>
        <dbReference type="PROSITE" id="PS51279"/>
    </source>
</evidence>
<feature type="compositionally biased region" description="Low complexity" evidence="4">
    <location>
        <begin position="141"/>
        <end position="151"/>
    </location>
</feature>
<dbReference type="Proteomes" id="UP000694562">
    <property type="component" value="Unplaced"/>
</dbReference>
<dbReference type="Ensembl" id="ENSFTIT00000020130.1">
    <property type="protein sequence ID" value="ENSFTIP00000019321.1"/>
    <property type="gene ID" value="ENSFTIG00000012693.1"/>
</dbReference>
<dbReference type="InterPro" id="IPR011421">
    <property type="entry name" value="BCNT-C"/>
</dbReference>
<evidence type="ECO:0000256" key="1">
    <source>
        <dbReference type="ARBA" id="ARBA00019033"/>
    </source>
</evidence>
<comment type="function">
    <text evidence="3">May play a role during embryogenesis.</text>
</comment>
<dbReference type="AlphaFoldDB" id="A0A8C4UX18"/>
<evidence type="ECO:0000256" key="3">
    <source>
        <dbReference type="RuleBase" id="RU363092"/>
    </source>
</evidence>
<dbReference type="Pfam" id="PF07572">
    <property type="entry name" value="BCNT"/>
    <property type="match status" value="1"/>
</dbReference>
<protein>
    <recommendedName>
        <fullName evidence="1 3">Craniofacial development protein 1</fullName>
    </recommendedName>
    <alternativeName>
        <fullName evidence="2 3">Bucentaur</fullName>
    </alternativeName>
</protein>
<evidence type="ECO:0000313" key="7">
    <source>
        <dbReference type="Proteomes" id="UP000694562"/>
    </source>
</evidence>
<organism evidence="6 7">
    <name type="scientific">Falco tinnunculus</name>
    <name type="common">Common kestrel</name>
    <dbReference type="NCBI Taxonomy" id="100819"/>
    <lineage>
        <taxon>Eukaryota</taxon>
        <taxon>Metazoa</taxon>
        <taxon>Chordata</taxon>
        <taxon>Craniata</taxon>
        <taxon>Vertebrata</taxon>
        <taxon>Euteleostomi</taxon>
        <taxon>Archelosauria</taxon>
        <taxon>Archosauria</taxon>
        <taxon>Dinosauria</taxon>
        <taxon>Saurischia</taxon>
        <taxon>Theropoda</taxon>
        <taxon>Coelurosauria</taxon>
        <taxon>Aves</taxon>
        <taxon>Neognathae</taxon>
        <taxon>Neoaves</taxon>
        <taxon>Telluraves</taxon>
        <taxon>Australaves</taxon>
        <taxon>Falconiformes</taxon>
        <taxon>Falconidae</taxon>
        <taxon>Falco</taxon>
    </lineage>
</organism>
<feature type="compositionally biased region" description="Basic residues" evidence="4">
    <location>
        <begin position="94"/>
        <end position="104"/>
    </location>
</feature>
<feature type="region of interest" description="Disordered" evidence="4">
    <location>
        <begin position="1"/>
        <end position="53"/>
    </location>
</feature>
<feature type="compositionally biased region" description="Basic and acidic residues" evidence="4">
    <location>
        <begin position="182"/>
        <end position="200"/>
    </location>
</feature>
<dbReference type="InterPro" id="IPR027124">
    <property type="entry name" value="Swc5/CFDP1/2"/>
</dbReference>
<dbReference type="PANTHER" id="PTHR48407">
    <property type="entry name" value="CRANIOFACIAL DEVELOPMENT PROTEIN 1"/>
    <property type="match status" value="1"/>
</dbReference>
<dbReference type="OrthoDB" id="445677at2759"/>
<feature type="compositionally biased region" description="Basic and acidic residues" evidence="4">
    <location>
        <begin position="215"/>
        <end position="230"/>
    </location>
</feature>
<keyword evidence="3" id="KW-0217">Developmental protein</keyword>
<sequence>MTDRSLCQQPPAGGAPGQRGLVPTPALPWERLPAARTAGSGLATEAPLGERGGALCRGRKGALACWRGSPRCSLGLGAVGEARPPPAPPGGARGWRRRSGRRARGGREAAAGLGPCRARRSTPRPRTRTTCPQVSGGGRGAAARPGPGAGAHCCACRCGVQRGRRERTGAGGGGGQPAAAPRQKEPPPPRQQEEEEKRNEEEEEEEEEEVDNVEQVERNREEEEKKKEDALWASFLSDVGQKPKAGAATHVTQTKKAEEEKSGNKLQEKPKDSGKVTITKTFDFAGEEVRVTKEVDSNSKEAKSFLKQQEKWQSASPASLPTVSGVKRPSGMSSLLGKIGSKKQKMSTLEKSKLDWENFKEEEGIVEELAIHNRGKDGYIERKAFLERVDHRQFEIERDIRLSRMKP</sequence>
<feature type="region of interest" description="Disordered" evidence="4">
    <location>
        <begin position="76"/>
        <end position="151"/>
    </location>
</feature>
<keyword evidence="3" id="KW-0995">Kinetochore</keyword>
<reference evidence="6" key="1">
    <citation type="submission" date="2025-08" db="UniProtKB">
        <authorList>
            <consortium name="Ensembl"/>
        </authorList>
    </citation>
    <scope>IDENTIFICATION</scope>
</reference>
<proteinExistence type="predicted"/>
<feature type="domain" description="BCNT-C" evidence="5">
    <location>
        <begin position="326"/>
        <end position="407"/>
    </location>
</feature>
<dbReference type="GO" id="GO:0000812">
    <property type="term" value="C:Swr1 complex"/>
    <property type="evidence" value="ECO:0007669"/>
    <property type="project" value="TreeGrafter"/>
</dbReference>
<evidence type="ECO:0000256" key="4">
    <source>
        <dbReference type="SAM" id="MobiDB-lite"/>
    </source>
</evidence>
<feature type="compositionally biased region" description="Acidic residues" evidence="4">
    <location>
        <begin position="201"/>
        <end position="214"/>
    </location>
</feature>
<feature type="region of interest" description="Disordered" evidence="4">
    <location>
        <begin position="164"/>
        <end position="275"/>
    </location>
</feature>
<feature type="compositionally biased region" description="Basic and acidic residues" evidence="4">
    <location>
        <begin position="255"/>
        <end position="274"/>
    </location>
</feature>
<reference evidence="6" key="2">
    <citation type="submission" date="2025-09" db="UniProtKB">
        <authorList>
            <consortium name="Ensembl"/>
        </authorList>
    </citation>
    <scope>IDENTIFICATION</scope>
</reference>
<dbReference type="PANTHER" id="PTHR48407:SF1">
    <property type="entry name" value="CRANIOFACIAL DEVELOPMENT PROTEIN 1"/>
    <property type="match status" value="1"/>
</dbReference>
<name>A0A8C4UX18_FALTI</name>
<feature type="compositionally biased region" description="Basic and acidic residues" evidence="4">
    <location>
        <begin position="292"/>
        <end position="310"/>
    </location>
</feature>
<dbReference type="PROSITE" id="PS51279">
    <property type="entry name" value="BCNT_C"/>
    <property type="match status" value="1"/>
</dbReference>
<feature type="region of interest" description="Disordered" evidence="4">
    <location>
        <begin position="292"/>
        <end position="347"/>
    </location>
</feature>
<accession>A0A8C4UX18</accession>
<evidence type="ECO:0000313" key="6">
    <source>
        <dbReference type="Ensembl" id="ENSFTIP00000019321.1"/>
    </source>
</evidence>
<dbReference type="GO" id="GO:0000776">
    <property type="term" value="C:kinetochore"/>
    <property type="evidence" value="ECO:0007669"/>
    <property type="project" value="UniProtKB-KW"/>
</dbReference>
<evidence type="ECO:0000256" key="2">
    <source>
        <dbReference type="ARBA" id="ARBA00030244"/>
    </source>
</evidence>
<keyword evidence="3" id="KW-0158">Chromosome</keyword>
<comment type="subcellular location">
    <subcellularLocation>
        <location evidence="3">Chromosome</location>
        <location evidence="3">Centromere</location>
        <location evidence="3">Kinetochore</location>
    </subcellularLocation>
</comment>
<feature type="compositionally biased region" description="Polar residues" evidence="4">
    <location>
        <begin position="311"/>
        <end position="322"/>
    </location>
</feature>
<keyword evidence="7" id="KW-1185">Reference proteome</keyword>
<feature type="compositionally biased region" description="Basic residues" evidence="4">
    <location>
        <begin position="117"/>
        <end position="127"/>
    </location>
</feature>